<organism evidence="2 3">
    <name type="scientific">Caerostris darwini</name>
    <dbReference type="NCBI Taxonomy" id="1538125"/>
    <lineage>
        <taxon>Eukaryota</taxon>
        <taxon>Metazoa</taxon>
        <taxon>Ecdysozoa</taxon>
        <taxon>Arthropoda</taxon>
        <taxon>Chelicerata</taxon>
        <taxon>Arachnida</taxon>
        <taxon>Araneae</taxon>
        <taxon>Araneomorphae</taxon>
        <taxon>Entelegynae</taxon>
        <taxon>Araneoidea</taxon>
        <taxon>Araneidae</taxon>
        <taxon>Caerostris</taxon>
    </lineage>
</organism>
<dbReference type="Gene3D" id="3.30.710.10">
    <property type="entry name" value="Potassium Channel Kv1.1, Chain A"/>
    <property type="match status" value="1"/>
</dbReference>
<name>A0AAV4MRU2_9ARAC</name>
<dbReference type="InterPro" id="IPR000210">
    <property type="entry name" value="BTB/POZ_dom"/>
</dbReference>
<protein>
    <recommendedName>
        <fullName evidence="1">BTB domain-containing protein</fullName>
    </recommendedName>
</protein>
<dbReference type="SUPFAM" id="SSF54695">
    <property type="entry name" value="POZ domain"/>
    <property type="match status" value="1"/>
</dbReference>
<comment type="caution">
    <text evidence="2">The sequence shown here is derived from an EMBL/GenBank/DDBJ whole genome shotgun (WGS) entry which is preliminary data.</text>
</comment>
<dbReference type="CDD" id="cd18186">
    <property type="entry name" value="BTB_POZ_ZBTB_KLHL-like"/>
    <property type="match status" value="1"/>
</dbReference>
<reference evidence="2 3" key="1">
    <citation type="submission" date="2021-06" db="EMBL/GenBank/DDBJ databases">
        <title>Caerostris darwini draft genome.</title>
        <authorList>
            <person name="Kono N."/>
            <person name="Arakawa K."/>
        </authorList>
    </citation>
    <scope>NUCLEOTIDE SEQUENCE [LARGE SCALE GENOMIC DNA]</scope>
</reference>
<keyword evidence="3" id="KW-1185">Reference proteome</keyword>
<dbReference type="PROSITE" id="PS50097">
    <property type="entry name" value="BTB"/>
    <property type="match status" value="1"/>
</dbReference>
<accession>A0AAV4MRU2</accession>
<sequence>MAHKPVLCARSSIFLKELAPMLQNECGVIFHTDYAVKYRALVEMLRVMYTGELDTKVANGWTSDFVNDFCTAAGLYDFPLLKKECAAEANGRNETELIAALFHECSR</sequence>
<evidence type="ECO:0000259" key="1">
    <source>
        <dbReference type="PROSITE" id="PS50097"/>
    </source>
</evidence>
<evidence type="ECO:0000313" key="2">
    <source>
        <dbReference type="EMBL" id="GIX75099.1"/>
    </source>
</evidence>
<gene>
    <name evidence="2" type="ORF">CDAR_479471</name>
</gene>
<dbReference type="Proteomes" id="UP001054837">
    <property type="component" value="Unassembled WGS sequence"/>
</dbReference>
<dbReference type="InterPro" id="IPR011333">
    <property type="entry name" value="SKP1/BTB/POZ_sf"/>
</dbReference>
<evidence type="ECO:0000313" key="3">
    <source>
        <dbReference type="Proteomes" id="UP001054837"/>
    </source>
</evidence>
<feature type="domain" description="BTB" evidence="1">
    <location>
        <begin position="1"/>
        <end position="57"/>
    </location>
</feature>
<dbReference type="EMBL" id="BPLQ01000802">
    <property type="protein sequence ID" value="GIX75099.1"/>
    <property type="molecule type" value="Genomic_DNA"/>
</dbReference>
<dbReference type="AlphaFoldDB" id="A0AAV4MRU2"/>
<proteinExistence type="predicted"/>
<dbReference type="Pfam" id="PF00651">
    <property type="entry name" value="BTB"/>
    <property type="match status" value="1"/>
</dbReference>